<dbReference type="RefSeq" id="XP_026626929.1">
    <property type="nucleotide sequence ID" value="XM_026775385.1"/>
</dbReference>
<proteinExistence type="predicted"/>
<gene>
    <name evidence="2" type="ORF">BDQ94DRAFT_27413</name>
</gene>
<protein>
    <submittedName>
        <fullName evidence="2">Uncharacterized protein</fullName>
    </submittedName>
</protein>
<feature type="region of interest" description="Disordered" evidence="1">
    <location>
        <begin position="1"/>
        <end position="51"/>
    </location>
</feature>
<dbReference type="GeneID" id="38143741"/>
<sequence length="113" mass="12371">MDRSTPPQTQRIISPGAVSIHGELRETPRTSSSRRLCGGTRTRPSCPPSGDVKPHGLCWLKSTASRDSNFGGEPAQLQLSFLLLFSSNPLDCHCALFPLRRQCPSMLGREGYC</sequence>
<dbReference type="EMBL" id="KZ852045">
    <property type="protein sequence ID" value="RDH33907.1"/>
    <property type="molecule type" value="Genomic_DNA"/>
</dbReference>
<dbReference type="Proteomes" id="UP000253729">
    <property type="component" value="Unassembled WGS sequence"/>
</dbReference>
<evidence type="ECO:0000256" key="1">
    <source>
        <dbReference type="SAM" id="MobiDB-lite"/>
    </source>
</evidence>
<name>A0A3F3Q4E4_9EURO</name>
<accession>A0A3F3Q4E4</accession>
<feature type="compositionally biased region" description="Polar residues" evidence="1">
    <location>
        <begin position="1"/>
        <end position="12"/>
    </location>
</feature>
<reference evidence="2 3" key="1">
    <citation type="submission" date="2018-07" db="EMBL/GenBank/DDBJ databases">
        <title>The genomes of Aspergillus section Nigri reveals drivers in fungal speciation.</title>
        <authorList>
            <consortium name="DOE Joint Genome Institute"/>
            <person name="Vesth T.C."/>
            <person name="Nybo J."/>
            <person name="Theobald S."/>
            <person name="Brandl J."/>
            <person name="Frisvad J.C."/>
            <person name="Nielsen K.F."/>
            <person name="Lyhne E.K."/>
            <person name="Kogle M.E."/>
            <person name="Kuo A."/>
            <person name="Riley R."/>
            <person name="Clum A."/>
            <person name="Nolan M."/>
            <person name="Lipzen A."/>
            <person name="Salamov A."/>
            <person name="Henrissat B."/>
            <person name="Wiebenga A."/>
            <person name="De vries R.P."/>
            <person name="Grigoriev I.V."/>
            <person name="Mortensen U.H."/>
            <person name="Andersen M.R."/>
            <person name="Baker S.E."/>
        </authorList>
    </citation>
    <scope>NUCLEOTIDE SEQUENCE [LARGE SCALE GENOMIC DNA]</scope>
    <source>
        <strain evidence="2 3">CBS 139.54b</strain>
    </source>
</reference>
<keyword evidence="3" id="KW-1185">Reference proteome</keyword>
<organism evidence="2 3">
    <name type="scientific">Aspergillus welwitschiae</name>
    <dbReference type="NCBI Taxonomy" id="1341132"/>
    <lineage>
        <taxon>Eukaryota</taxon>
        <taxon>Fungi</taxon>
        <taxon>Dikarya</taxon>
        <taxon>Ascomycota</taxon>
        <taxon>Pezizomycotina</taxon>
        <taxon>Eurotiomycetes</taxon>
        <taxon>Eurotiomycetidae</taxon>
        <taxon>Eurotiales</taxon>
        <taxon>Aspergillaceae</taxon>
        <taxon>Aspergillus</taxon>
        <taxon>Aspergillus subgen. Circumdati</taxon>
    </lineage>
</organism>
<evidence type="ECO:0000313" key="2">
    <source>
        <dbReference type="EMBL" id="RDH33907.1"/>
    </source>
</evidence>
<evidence type="ECO:0000313" key="3">
    <source>
        <dbReference type="Proteomes" id="UP000253729"/>
    </source>
</evidence>
<dbReference type="AlphaFoldDB" id="A0A3F3Q4E4"/>